<feature type="compositionally biased region" description="Basic and acidic residues" evidence="1">
    <location>
        <begin position="42"/>
        <end position="59"/>
    </location>
</feature>
<evidence type="ECO:0000313" key="3">
    <source>
        <dbReference type="Proteomes" id="UP000291084"/>
    </source>
</evidence>
<gene>
    <name evidence="2" type="primary">Vigan.09G067200</name>
    <name evidence="2" type="ORF">VIGAN_09067200</name>
</gene>
<dbReference type="Proteomes" id="UP000291084">
    <property type="component" value="Chromosome 9"/>
</dbReference>
<reference evidence="2 3" key="1">
    <citation type="journal article" date="2015" name="Sci. Rep.">
        <title>The power of single molecule real-time sequencing technology in the de novo assembly of a eukaryotic genome.</title>
        <authorList>
            <person name="Sakai H."/>
            <person name="Naito K."/>
            <person name="Ogiso-Tanaka E."/>
            <person name="Takahashi Y."/>
            <person name="Iseki K."/>
            <person name="Muto C."/>
            <person name="Satou K."/>
            <person name="Teruya K."/>
            <person name="Shiroma A."/>
            <person name="Shimoji M."/>
            <person name="Hirano T."/>
            <person name="Itoh T."/>
            <person name="Kaga A."/>
            <person name="Tomooka N."/>
        </authorList>
    </citation>
    <scope>NUCLEOTIDE SEQUENCE [LARGE SCALE GENOMIC DNA]</scope>
    <source>
        <strain evidence="3">cv. Shumari</strain>
    </source>
</reference>
<evidence type="ECO:0000313" key="2">
    <source>
        <dbReference type="EMBL" id="BAT97277.1"/>
    </source>
</evidence>
<dbReference type="AlphaFoldDB" id="A0A0S3SWL1"/>
<feature type="region of interest" description="Disordered" evidence="1">
    <location>
        <begin position="1"/>
        <end position="69"/>
    </location>
</feature>
<sequence length="69" mass="7875">PNTRNRSKPLLFSLPFPHLQHAPATTTKKGKKLNPGASFQELGKERFVKKESQRKEEIKHTRHGSSRGK</sequence>
<keyword evidence="3" id="KW-1185">Reference proteome</keyword>
<name>A0A0S3SWL1_PHAAN</name>
<evidence type="ECO:0000256" key="1">
    <source>
        <dbReference type="SAM" id="MobiDB-lite"/>
    </source>
</evidence>
<proteinExistence type="predicted"/>
<feature type="compositionally biased region" description="Basic residues" evidence="1">
    <location>
        <begin position="60"/>
        <end position="69"/>
    </location>
</feature>
<accession>A0A0S3SWL1</accession>
<dbReference type="EMBL" id="AP015042">
    <property type="protein sequence ID" value="BAT97277.1"/>
    <property type="molecule type" value="Genomic_DNA"/>
</dbReference>
<organism evidence="2 3">
    <name type="scientific">Vigna angularis var. angularis</name>
    <dbReference type="NCBI Taxonomy" id="157739"/>
    <lineage>
        <taxon>Eukaryota</taxon>
        <taxon>Viridiplantae</taxon>
        <taxon>Streptophyta</taxon>
        <taxon>Embryophyta</taxon>
        <taxon>Tracheophyta</taxon>
        <taxon>Spermatophyta</taxon>
        <taxon>Magnoliopsida</taxon>
        <taxon>eudicotyledons</taxon>
        <taxon>Gunneridae</taxon>
        <taxon>Pentapetalae</taxon>
        <taxon>rosids</taxon>
        <taxon>fabids</taxon>
        <taxon>Fabales</taxon>
        <taxon>Fabaceae</taxon>
        <taxon>Papilionoideae</taxon>
        <taxon>50 kb inversion clade</taxon>
        <taxon>NPAAA clade</taxon>
        <taxon>indigoferoid/millettioid clade</taxon>
        <taxon>Phaseoleae</taxon>
        <taxon>Vigna</taxon>
    </lineage>
</organism>
<feature type="non-terminal residue" evidence="2">
    <location>
        <position position="1"/>
    </location>
</feature>
<protein>
    <submittedName>
        <fullName evidence="2">Uncharacterized protein</fullName>
    </submittedName>
</protein>